<keyword evidence="1" id="KW-0812">Transmembrane</keyword>
<dbReference type="STRING" id="1763537.ULVI_12070"/>
<organism evidence="2 3">
    <name type="scientific">Cochleicola gelatinilyticus</name>
    <dbReference type="NCBI Taxonomy" id="1763537"/>
    <lineage>
        <taxon>Bacteria</taxon>
        <taxon>Pseudomonadati</taxon>
        <taxon>Bacteroidota</taxon>
        <taxon>Flavobacteriia</taxon>
        <taxon>Flavobacteriales</taxon>
        <taxon>Flavobacteriaceae</taxon>
        <taxon>Cochleicola</taxon>
    </lineage>
</organism>
<feature type="transmembrane region" description="Helical" evidence="1">
    <location>
        <begin position="75"/>
        <end position="93"/>
    </location>
</feature>
<dbReference type="EMBL" id="LRXL01000045">
    <property type="protein sequence ID" value="OAB78206.1"/>
    <property type="molecule type" value="Genomic_DNA"/>
</dbReference>
<keyword evidence="3" id="KW-1185">Reference proteome</keyword>
<gene>
    <name evidence="2" type="ORF">ULVI_12070</name>
</gene>
<keyword evidence="1" id="KW-0472">Membrane</keyword>
<protein>
    <submittedName>
        <fullName evidence="2">Uncharacterized protein</fullName>
    </submittedName>
</protein>
<dbReference type="RefSeq" id="WP_068593035.1">
    <property type="nucleotide sequence ID" value="NZ_LRXL01000045.1"/>
</dbReference>
<evidence type="ECO:0000313" key="3">
    <source>
        <dbReference type="Proteomes" id="UP000077013"/>
    </source>
</evidence>
<evidence type="ECO:0000256" key="1">
    <source>
        <dbReference type="SAM" id="Phobius"/>
    </source>
</evidence>
<proteinExistence type="predicted"/>
<accession>A0A167H4G7</accession>
<dbReference type="Proteomes" id="UP000077013">
    <property type="component" value="Unassembled WGS sequence"/>
</dbReference>
<reference evidence="2 3" key="1">
    <citation type="submission" date="2016-02" db="EMBL/GenBank/DDBJ databases">
        <title>Ulvibacter sp. LPB0005, isolated from Thais luteostoma.</title>
        <authorList>
            <person name="Shin S.-K."/>
            <person name="Yi H."/>
        </authorList>
    </citation>
    <scope>NUCLEOTIDE SEQUENCE [LARGE SCALE GENOMIC DNA]</scope>
    <source>
        <strain evidence="2 3">LPB0005</strain>
    </source>
</reference>
<evidence type="ECO:0000313" key="2">
    <source>
        <dbReference type="EMBL" id="OAB78206.1"/>
    </source>
</evidence>
<comment type="caution">
    <text evidence="2">The sequence shown here is derived from an EMBL/GenBank/DDBJ whole genome shotgun (WGS) entry which is preliminary data.</text>
</comment>
<name>A0A167H4G7_9FLAO</name>
<dbReference type="AlphaFoldDB" id="A0A167H4G7"/>
<sequence length="166" mass="18715">MKTQKHTHGFKVPEDYFGNFETALFSKLEEDTLPKSTGFEVPEGYFKNLEAKVLKSVLDSENEPKVISLWNKTTLGYIAAIAACVVFIVSIFINTNNTNLIQLQDSAVSTYIEDGNLDFSTLDVVALLDDVEITNIELQTSLFSEEKIEDYLLEDIDDTVDLIDFE</sequence>
<dbReference type="OrthoDB" id="981524at2"/>
<keyword evidence="1" id="KW-1133">Transmembrane helix</keyword>